<keyword evidence="2" id="KW-1185">Reference proteome</keyword>
<gene>
    <name evidence="1" type="ORF">NUW58_g9354</name>
</gene>
<evidence type="ECO:0000313" key="2">
    <source>
        <dbReference type="Proteomes" id="UP001143856"/>
    </source>
</evidence>
<sequence length="420" mass="46587">MKRKGTSAGIPRGNGERPSPVTNGVPNNQDDNDDSCYTCGGNGELVCCDGCTFSFHFICIDPPMDQGHVPDEWYCNECQIRYNPPLVNEHKGIFGPLVANLQRKNPRAFRLPEPIREYFEGVKTGTEGEYEEAAPPKPKANKKNTEDAFDFSNPPLALPPILRTWRCPCHVDDLLGDLPARLAPAHKYRKIKNMPVIEQGYSRGLANNGWIEIEEDDSDDEEAAWREKKAFGRVFRLSAKGIQQDFISRVHQNRGQSNFQPGTAADPASTVPPKPPSVGEQQAALTLLQLAEGQDDGIHRLAQAMMCQASPSSISIIARGFEQHINGDNLLNADVGTLEAVLVQTNALRQRISKILEGRTSHARRERPDTEMKALTPSSISHDDSTVVDELKLDLPSSRCREVQEIDNIRSTLDPTMQID</sequence>
<proteinExistence type="predicted"/>
<comment type="caution">
    <text evidence="1">The sequence shown here is derived from an EMBL/GenBank/DDBJ whole genome shotgun (WGS) entry which is preliminary data.</text>
</comment>
<reference evidence="1" key="1">
    <citation type="submission" date="2022-10" db="EMBL/GenBank/DDBJ databases">
        <title>Genome Sequence of Xylaria curta.</title>
        <authorList>
            <person name="Buettner E."/>
        </authorList>
    </citation>
    <scope>NUCLEOTIDE SEQUENCE</scope>
    <source>
        <strain evidence="1">Babe10</strain>
    </source>
</reference>
<name>A0ACC1MYQ7_9PEZI</name>
<dbReference type="Proteomes" id="UP001143856">
    <property type="component" value="Unassembled WGS sequence"/>
</dbReference>
<evidence type="ECO:0000313" key="1">
    <source>
        <dbReference type="EMBL" id="KAJ2971663.1"/>
    </source>
</evidence>
<accession>A0ACC1MYQ7</accession>
<organism evidence="1 2">
    <name type="scientific">Xylaria curta</name>
    <dbReference type="NCBI Taxonomy" id="42375"/>
    <lineage>
        <taxon>Eukaryota</taxon>
        <taxon>Fungi</taxon>
        <taxon>Dikarya</taxon>
        <taxon>Ascomycota</taxon>
        <taxon>Pezizomycotina</taxon>
        <taxon>Sordariomycetes</taxon>
        <taxon>Xylariomycetidae</taxon>
        <taxon>Xylariales</taxon>
        <taxon>Xylariaceae</taxon>
        <taxon>Xylaria</taxon>
    </lineage>
</organism>
<protein>
    <submittedName>
        <fullName evidence="1">Uncharacterized protein</fullName>
    </submittedName>
</protein>
<dbReference type="EMBL" id="JAPDGR010003330">
    <property type="protein sequence ID" value="KAJ2971663.1"/>
    <property type="molecule type" value="Genomic_DNA"/>
</dbReference>